<gene>
    <name evidence="5" type="ORF">A2806_00820</name>
</gene>
<dbReference type="STRING" id="1802362.A2806_00820"/>
<keyword evidence="3" id="KW-0808">Transferase</keyword>
<evidence type="ECO:0000256" key="1">
    <source>
        <dbReference type="ARBA" id="ARBA00006739"/>
    </source>
</evidence>
<dbReference type="SUPFAM" id="SSF53448">
    <property type="entry name" value="Nucleotide-diphospho-sugar transferases"/>
    <property type="match status" value="1"/>
</dbReference>
<comment type="caution">
    <text evidence="5">The sequence shown here is derived from an EMBL/GenBank/DDBJ whole genome shotgun (WGS) entry which is preliminary data.</text>
</comment>
<name>A0A1G2PIK6_9BACT</name>
<feature type="domain" description="Glycosyltransferase 2-like" evidence="4">
    <location>
        <begin position="8"/>
        <end position="197"/>
    </location>
</feature>
<dbReference type="CDD" id="cd04186">
    <property type="entry name" value="GT_2_like_c"/>
    <property type="match status" value="1"/>
</dbReference>
<comment type="similarity">
    <text evidence="1">Belongs to the glycosyltransferase 2 family.</text>
</comment>
<evidence type="ECO:0000256" key="2">
    <source>
        <dbReference type="ARBA" id="ARBA00022676"/>
    </source>
</evidence>
<proteinExistence type="inferred from homology"/>
<dbReference type="InterPro" id="IPR029044">
    <property type="entry name" value="Nucleotide-diphossugar_trans"/>
</dbReference>
<evidence type="ECO:0000313" key="5">
    <source>
        <dbReference type="EMBL" id="OHA48165.1"/>
    </source>
</evidence>
<dbReference type="Proteomes" id="UP000177629">
    <property type="component" value="Unassembled WGS sequence"/>
</dbReference>
<dbReference type="EMBL" id="MHSS01000008">
    <property type="protein sequence ID" value="OHA48165.1"/>
    <property type="molecule type" value="Genomic_DNA"/>
</dbReference>
<dbReference type="Pfam" id="PF00535">
    <property type="entry name" value="Glycos_transf_2"/>
    <property type="match status" value="1"/>
</dbReference>
<dbReference type="PANTHER" id="PTHR43179:SF12">
    <property type="entry name" value="GALACTOFURANOSYLTRANSFERASE GLFT2"/>
    <property type="match status" value="1"/>
</dbReference>
<evidence type="ECO:0000313" key="6">
    <source>
        <dbReference type="Proteomes" id="UP000177629"/>
    </source>
</evidence>
<dbReference type="Gene3D" id="3.90.550.10">
    <property type="entry name" value="Spore Coat Polysaccharide Biosynthesis Protein SpsA, Chain A"/>
    <property type="match status" value="1"/>
</dbReference>
<reference evidence="5 6" key="1">
    <citation type="journal article" date="2016" name="Nat. Commun.">
        <title>Thousands of microbial genomes shed light on interconnected biogeochemical processes in an aquifer system.</title>
        <authorList>
            <person name="Anantharaman K."/>
            <person name="Brown C.T."/>
            <person name="Hug L.A."/>
            <person name="Sharon I."/>
            <person name="Castelle C.J."/>
            <person name="Probst A.J."/>
            <person name="Thomas B.C."/>
            <person name="Singh A."/>
            <person name="Wilkins M.J."/>
            <person name="Karaoz U."/>
            <person name="Brodie E.L."/>
            <person name="Williams K.H."/>
            <person name="Hubbard S.S."/>
            <person name="Banfield J.F."/>
        </authorList>
    </citation>
    <scope>NUCLEOTIDE SEQUENCE [LARGE SCALE GENOMIC DNA]</scope>
</reference>
<sequence>MEKPTKTTIIVLNWNGWKDTLRCLESLLVVKEPVFEVLVVDNGSEDESVTKIQEFIDKNKDLYPVPYTLIANKENLGFAGGNNIGIKIAYHKGAGYVLLLNNDTIVDPGFLKQMLDVMEKHHTIGLANPKIYRMKDNGEKTNQFWFAGADINWLYTRGKHRFVNEMDSGQLNGHEYVETGYATGGCLLIRRQILEEIHLMPEDYFLYYEDAEWSLRAKKAGWLCAVIPAAKVWHKGAASTPERSVKYVRYHVRGGLFLCLRNAPFGKIILAYLWSVPRAAWHAVKWLFLPEKRPFAAGVMLGIRDAWLHKVGEIKE</sequence>
<dbReference type="GO" id="GO:0016757">
    <property type="term" value="F:glycosyltransferase activity"/>
    <property type="evidence" value="ECO:0007669"/>
    <property type="project" value="UniProtKB-KW"/>
</dbReference>
<protein>
    <recommendedName>
        <fullName evidence="4">Glycosyltransferase 2-like domain-containing protein</fullName>
    </recommendedName>
</protein>
<dbReference type="InterPro" id="IPR001173">
    <property type="entry name" value="Glyco_trans_2-like"/>
</dbReference>
<keyword evidence="2" id="KW-0328">Glycosyltransferase</keyword>
<dbReference type="AlphaFoldDB" id="A0A1G2PIK6"/>
<organism evidence="5 6">
    <name type="scientific">Candidatus Terrybacteria bacterium RIFCSPHIGHO2_01_FULL_48_17</name>
    <dbReference type="NCBI Taxonomy" id="1802362"/>
    <lineage>
        <taxon>Bacteria</taxon>
        <taxon>Candidatus Terryibacteriota</taxon>
    </lineage>
</organism>
<evidence type="ECO:0000256" key="3">
    <source>
        <dbReference type="ARBA" id="ARBA00022679"/>
    </source>
</evidence>
<accession>A0A1G2PIK6</accession>
<dbReference type="PANTHER" id="PTHR43179">
    <property type="entry name" value="RHAMNOSYLTRANSFERASE WBBL"/>
    <property type="match status" value="1"/>
</dbReference>
<evidence type="ECO:0000259" key="4">
    <source>
        <dbReference type="Pfam" id="PF00535"/>
    </source>
</evidence>